<comment type="caution">
    <text evidence="2">The sequence shown here is derived from an EMBL/GenBank/DDBJ whole genome shotgun (WGS) entry which is preliminary data.</text>
</comment>
<dbReference type="EMBL" id="NHNT01000004">
    <property type="protein sequence ID" value="OUZ39246.1"/>
    <property type="molecule type" value="Genomic_DNA"/>
</dbReference>
<evidence type="ECO:0000256" key="1">
    <source>
        <dbReference type="SAM" id="Phobius"/>
    </source>
</evidence>
<organism evidence="2 3">
    <name type="scientific">Solibacillus kalamii</name>
    <dbReference type="NCBI Taxonomy" id="1748298"/>
    <lineage>
        <taxon>Bacteria</taxon>
        <taxon>Bacillati</taxon>
        <taxon>Bacillota</taxon>
        <taxon>Bacilli</taxon>
        <taxon>Bacillales</taxon>
        <taxon>Caryophanaceae</taxon>
        <taxon>Solibacillus</taxon>
    </lineage>
</organism>
<feature type="transmembrane region" description="Helical" evidence="1">
    <location>
        <begin position="59"/>
        <end position="77"/>
    </location>
</feature>
<feature type="transmembrane region" description="Helical" evidence="1">
    <location>
        <begin position="7"/>
        <end position="33"/>
    </location>
</feature>
<keyword evidence="3" id="KW-1185">Reference proteome</keyword>
<evidence type="ECO:0000313" key="2">
    <source>
        <dbReference type="EMBL" id="OUZ39246.1"/>
    </source>
</evidence>
<proteinExistence type="predicted"/>
<gene>
    <name evidence="2" type="ORF">CBM15_08280</name>
</gene>
<dbReference type="RefSeq" id="WP_087617087.1">
    <property type="nucleotide sequence ID" value="NZ_JAFBEY010000003.1"/>
</dbReference>
<reference evidence="2 3" key="1">
    <citation type="journal article" date="2017" name="Int. J. Syst. Evol. Microbiol.">
        <title>Solibacillus kalamii sp. nov., isolated from a high-efficiency particulate arrestance filter system used in the International Space Station.</title>
        <authorList>
            <person name="Checinska Sielaff A."/>
            <person name="Kumar R.M."/>
            <person name="Pal D."/>
            <person name="Mayilraj S."/>
            <person name="Venkateswaran K."/>
        </authorList>
    </citation>
    <scope>NUCLEOTIDE SEQUENCE [LARGE SCALE GENOMIC DNA]</scope>
    <source>
        <strain evidence="2 3">ISSFR-015</strain>
    </source>
</reference>
<keyword evidence="1" id="KW-0472">Membrane</keyword>
<dbReference type="Proteomes" id="UP000196594">
    <property type="component" value="Unassembled WGS sequence"/>
</dbReference>
<sequence length="88" mass="9800">MKRNILFAFIGALLLHILYFAAQLLIGLIQTFFYKPQFAPDTVVLQSEMAFGFVNQDSPIFLLGSYIGVALLIYAVLSLKKKGVNSID</sequence>
<keyword evidence="1" id="KW-0812">Transmembrane</keyword>
<keyword evidence="1" id="KW-1133">Transmembrane helix</keyword>
<name>A0ABX3ZHU3_9BACL</name>
<evidence type="ECO:0000313" key="3">
    <source>
        <dbReference type="Proteomes" id="UP000196594"/>
    </source>
</evidence>
<accession>A0ABX3ZHU3</accession>
<protein>
    <submittedName>
        <fullName evidence="2">Uncharacterized protein</fullName>
    </submittedName>
</protein>